<evidence type="ECO:0000313" key="5">
    <source>
        <dbReference type="EMBL" id="MFC0590436.1"/>
    </source>
</evidence>
<name>A0ABV6PKR0_9SPHN</name>
<evidence type="ECO:0000259" key="4">
    <source>
        <dbReference type="PROSITE" id="PS50043"/>
    </source>
</evidence>
<keyword evidence="1" id="KW-0805">Transcription regulation</keyword>
<dbReference type="InterPro" id="IPR016032">
    <property type="entry name" value="Sig_transdc_resp-reg_C-effctor"/>
</dbReference>
<gene>
    <name evidence="5" type="ORF">ACFFF7_13575</name>
</gene>
<dbReference type="Proteomes" id="UP001589943">
    <property type="component" value="Unassembled WGS sequence"/>
</dbReference>
<evidence type="ECO:0000313" key="6">
    <source>
        <dbReference type="Proteomes" id="UP001589943"/>
    </source>
</evidence>
<dbReference type="Gene3D" id="3.40.50.2300">
    <property type="match status" value="1"/>
</dbReference>
<dbReference type="CDD" id="cd06170">
    <property type="entry name" value="LuxR_C_like"/>
    <property type="match status" value="1"/>
</dbReference>
<accession>A0ABV6PKR0</accession>
<dbReference type="PRINTS" id="PR00038">
    <property type="entry name" value="HTHLUXR"/>
</dbReference>
<protein>
    <submittedName>
        <fullName evidence="5">Response regulator transcription factor</fullName>
    </submittedName>
</protein>
<dbReference type="PANTHER" id="PTHR44688">
    <property type="entry name" value="DNA-BINDING TRANSCRIPTIONAL ACTIVATOR DEVR_DOSR"/>
    <property type="match status" value="1"/>
</dbReference>
<evidence type="ECO:0000256" key="2">
    <source>
        <dbReference type="ARBA" id="ARBA00023125"/>
    </source>
</evidence>
<sequence length="200" mass="22031">MRHTDILILIDADGRRRAAISHFLASSGIHVEPFESMTELVQRWPRNGVILAHDDGHAVPTLIGRMTKDANWLPLIAFGVEPGTNRVVQAVLNGAIDYLEWPFGETEVRAALAVAEESHDAMGNARLREGMARSRIQRLTPREREVLVGVADGLSNRLIGERLAISPRTVEIHRANMLNKMGANHTSEAIRIAIEAALVS</sequence>
<dbReference type="InterPro" id="IPR011006">
    <property type="entry name" value="CheY-like_superfamily"/>
</dbReference>
<comment type="caution">
    <text evidence="5">The sequence shown here is derived from an EMBL/GenBank/DDBJ whole genome shotgun (WGS) entry which is preliminary data.</text>
</comment>
<reference evidence="5 6" key="1">
    <citation type="submission" date="2024-09" db="EMBL/GenBank/DDBJ databases">
        <authorList>
            <person name="Sun Q."/>
            <person name="Mori K."/>
        </authorList>
    </citation>
    <scope>NUCLEOTIDE SEQUENCE [LARGE SCALE GENOMIC DNA]</scope>
    <source>
        <strain evidence="5 6">NCAIM B.02537</strain>
    </source>
</reference>
<proteinExistence type="predicted"/>
<dbReference type="RefSeq" id="WP_379481896.1">
    <property type="nucleotide sequence ID" value="NZ_JBHLTL010000011.1"/>
</dbReference>
<keyword evidence="3" id="KW-0804">Transcription</keyword>
<dbReference type="PROSITE" id="PS00622">
    <property type="entry name" value="HTH_LUXR_1"/>
    <property type="match status" value="1"/>
</dbReference>
<dbReference type="PANTHER" id="PTHR44688:SF16">
    <property type="entry name" value="DNA-BINDING TRANSCRIPTIONAL ACTIVATOR DEVR_DOSR"/>
    <property type="match status" value="1"/>
</dbReference>
<keyword evidence="2" id="KW-0238">DNA-binding</keyword>
<evidence type="ECO:0000256" key="3">
    <source>
        <dbReference type="ARBA" id="ARBA00023163"/>
    </source>
</evidence>
<evidence type="ECO:0000256" key="1">
    <source>
        <dbReference type="ARBA" id="ARBA00023015"/>
    </source>
</evidence>
<dbReference type="SUPFAM" id="SSF46894">
    <property type="entry name" value="C-terminal effector domain of the bipartite response regulators"/>
    <property type="match status" value="1"/>
</dbReference>
<dbReference type="SMART" id="SM00421">
    <property type="entry name" value="HTH_LUXR"/>
    <property type="match status" value="1"/>
</dbReference>
<organism evidence="5 6">
    <name type="scientific">Novosphingobium aquiterrae</name>
    <dbReference type="NCBI Taxonomy" id="624388"/>
    <lineage>
        <taxon>Bacteria</taxon>
        <taxon>Pseudomonadati</taxon>
        <taxon>Pseudomonadota</taxon>
        <taxon>Alphaproteobacteria</taxon>
        <taxon>Sphingomonadales</taxon>
        <taxon>Sphingomonadaceae</taxon>
        <taxon>Novosphingobium</taxon>
    </lineage>
</organism>
<dbReference type="PROSITE" id="PS50043">
    <property type="entry name" value="HTH_LUXR_2"/>
    <property type="match status" value="1"/>
</dbReference>
<feature type="domain" description="HTH luxR-type" evidence="4">
    <location>
        <begin position="132"/>
        <end position="197"/>
    </location>
</feature>
<dbReference type="InterPro" id="IPR000792">
    <property type="entry name" value="Tscrpt_reg_LuxR_C"/>
</dbReference>
<dbReference type="Pfam" id="PF00196">
    <property type="entry name" value="GerE"/>
    <property type="match status" value="1"/>
</dbReference>
<dbReference type="EMBL" id="JBHLTL010000011">
    <property type="protein sequence ID" value="MFC0590436.1"/>
    <property type="molecule type" value="Genomic_DNA"/>
</dbReference>
<keyword evidence="6" id="KW-1185">Reference proteome</keyword>
<dbReference type="SUPFAM" id="SSF52172">
    <property type="entry name" value="CheY-like"/>
    <property type="match status" value="1"/>
</dbReference>